<keyword evidence="3" id="KW-1185">Reference proteome</keyword>
<name>A0A3P5XBJ7_9RHOB</name>
<dbReference type="OrthoDB" id="4546553at2"/>
<dbReference type="Pfam" id="PF26354">
    <property type="entry name" value="DMF_alpha"/>
    <property type="match status" value="1"/>
</dbReference>
<evidence type="ECO:0000313" key="3">
    <source>
        <dbReference type="Proteomes" id="UP000277498"/>
    </source>
</evidence>
<evidence type="ECO:0000259" key="1">
    <source>
        <dbReference type="Pfam" id="PF26354"/>
    </source>
</evidence>
<dbReference type="GO" id="GO:0050116">
    <property type="term" value="F:N,N-dimethylformamidase activity"/>
    <property type="evidence" value="ECO:0007669"/>
    <property type="project" value="UniProtKB-EC"/>
</dbReference>
<feature type="domain" description="N,N-dimethylformamidase alpha subunit" evidence="1">
    <location>
        <begin position="15"/>
        <end position="117"/>
    </location>
</feature>
<dbReference type="EMBL" id="UXAW01000051">
    <property type="protein sequence ID" value="VDC24874.1"/>
    <property type="molecule type" value="Genomic_DNA"/>
</dbReference>
<accession>A0A3P5XBJ7</accession>
<proteinExistence type="predicted"/>
<keyword evidence="2" id="KW-0378">Hydrolase</keyword>
<dbReference type="RefSeq" id="WP_124085737.1">
    <property type="nucleotide sequence ID" value="NZ_UXAW01000051.1"/>
</dbReference>
<gene>
    <name evidence="2" type="primary">dmfA1_2</name>
    <name evidence="2" type="ORF">XINFAN_01320</name>
</gene>
<evidence type="ECO:0000313" key="2">
    <source>
        <dbReference type="EMBL" id="VDC24874.1"/>
    </source>
</evidence>
<sequence>MTDPDIISEDADIHVRANFDRFTRAYLLSVLSDALIEEHRLKPEGHHSEPLTRLLNWCQTRPLDEQYAVLAGTDGRFRVVRLSGKRRVPPAPVGTESYATVREARHAAFLNHIKDLTGK</sequence>
<dbReference type="Proteomes" id="UP000277498">
    <property type="component" value="Unassembled WGS sequence"/>
</dbReference>
<dbReference type="InterPro" id="IPR058713">
    <property type="entry name" value="DMF_alpha_dom"/>
</dbReference>
<protein>
    <submittedName>
        <fullName evidence="2">N,N-dimethylformamidase alpha subunit</fullName>
        <ecNumber evidence="2">3.5.1.56</ecNumber>
    </submittedName>
</protein>
<organism evidence="2 3">
    <name type="scientific">Pseudogemmobacter humi</name>
    <dbReference type="NCBI Taxonomy" id="2483812"/>
    <lineage>
        <taxon>Bacteria</taxon>
        <taxon>Pseudomonadati</taxon>
        <taxon>Pseudomonadota</taxon>
        <taxon>Alphaproteobacteria</taxon>
        <taxon>Rhodobacterales</taxon>
        <taxon>Paracoccaceae</taxon>
        <taxon>Pseudogemmobacter</taxon>
    </lineage>
</organism>
<dbReference type="AlphaFoldDB" id="A0A3P5XBJ7"/>
<reference evidence="2 3" key="1">
    <citation type="submission" date="2018-11" db="EMBL/GenBank/DDBJ databases">
        <authorList>
            <person name="Criscuolo A."/>
        </authorList>
    </citation>
    <scope>NUCLEOTIDE SEQUENCE [LARGE SCALE GENOMIC DNA]</scope>
    <source>
        <strain evidence="2">ACIP111625</strain>
    </source>
</reference>
<dbReference type="EC" id="3.5.1.56" evidence="2"/>